<evidence type="ECO:0000256" key="2">
    <source>
        <dbReference type="SAM" id="MobiDB-lite"/>
    </source>
</evidence>
<evidence type="ECO:0000313" key="3">
    <source>
        <dbReference type="EMBL" id="PPR07156.1"/>
    </source>
</evidence>
<feature type="compositionally biased region" description="Low complexity" evidence="2">
    <location>
        <begin position="1"/>
        <end position="22"/>
    </location>
</feature>
<proteinExistence type="predicted"/>
<dbReference type="AlphaFoldDB" id="A0A409YVW0"/>
<feature type="region of interest" description="Disordered" evidence="2">
    <location>
        <begin position="1"/>
        <end position="55"/>
    </location>
</feature>
<comment type="caution">
    <text evidence="3">The sequence shown here is derived from an EMBL/GenBank/DDBJ whole genome shotgun (WGS) entry which is preliminary data.</text>
</comment>
<feature type="region of interest" description="Disordered" evidence="2">
    <location>
        <begin position="172"/>
        <end position="249"/>
    </location>
</feature>
<dbReference type="Proteomes" id="UP000284842">
    <property type="component" value="Unassembled WGS sequence"/>
</dbReference>
<dbReference type="EMBL" id="NHTK01000506">
    <property type="protein sequence ID" value="PPR07156.1"/>
    <property type="molecule type" value="Genomic_DNA"/>
</dbReference>
<gene>
    <name evidence="3" type="ORF">CVT24_010704</name>
</gene>
<sequence>MAQQGQSGGPSSSSHQPLQQTSAPNGTAAPAKRRREESPGGHGSQPPRQSSAIHQGTLQLMALIQQEQTAVAAMYQEKIDLLGRKVKAAQEQVDYLAQVTASGSDLLTTRAEFQKRLDESEKRIQQQQKAYAALLDAVRRNGMEPVIHKDGSSQKLDLRFNPHTQQTISRFFQLPDPNSSPQNEGSSGLPPASPLPSNLGAITPLQFFSTLQGATEKPQSAAEQNEAPVDNQAVNVVTETNIPPESTDT</sequence>
<evidence type="ECO:0000313" key="4">
    <source>
        <dbReference type="Proteomes" id="UP000284842"/>
    </source>
</evidence>
<name>A0A409YVW0_9AGAR</name>
<protein>
    <submittedName>
        <fullName evidence="3">Uncharacterized protein</fullName>
    </submittedName>
</protein>
<evidence type="ECO:0000256" key="1">
    <source>
        <dbReference type="SAM" id="Coils"/>
    </source>
</evidence>
<feature type="compositionally biased region" description="Polar residues" evidence="2">
    <location>
        <begin position="232"/>
        <end position="249"/>
    </location>
</feature>
<keyword evidence="1" id="KW-0175">Coiled coil</keyword>
<reference evidence="3 4" key="1">
    <citation type="journal article" date="2018" name="Evol. Lett.">
        <title>Horizontal gene cluster transfer increased hallucinogenic mushroom diversity.</title>
        <authorList>
            <person name="Reynolds H.T."/>
            <person name="Vijayakumar V."/>
            <person name="Gluck-Thaler E."/>
            <person name="Korotkin H.B."/>
            <person name="Matheny P.B."/>
            <person name="Slot J.C."/>
        </authorList>
    </citation>
    <scope>NUCLEOTIDE SEQUENCE [LARGE SCALE GENOMIC DNA]</scope>
    <source>
        <strain evidence="3 4">2629</strain>
    </source>
</reference>
<dbReference type="InParanoid" id="A0A409YVW0"/>
<organism evidence="3 4">
    <name type="scientific">Panaeolus cyanescens</name>
    <dbReference type="NCBI Taxonomy" id="181874"/>
    <lineage>
        <taxon>Eukaryota</taxon>
        <taxon>Fungi</taxon>
        <taxon>Dikarya</taxon>
        <taxon>Basidiomycota</taxon>
        <taxon>Agaricomycotina</taxon>
        <taxon>Agaricomycetes</taxon>
        <taxon>Agaricomycetidae</taxon>
        <taxon>Agaricales</taxon>
        <taxon>Agaricineae</taxon>
        <taxon>Galeropsidaceae</taxon>
        <taxon>Panaeolus</taxon>
    </lineage>
</organism>
<feature type="compositionally biased region" description="Low complexity" evidence="2">
    <location>
        <begin position="185"/>
        <end position="201"/>
    </location>
</feature>
<feature type="compositionally biased region" description="Polar residues" evidence="2">
    <location>
        <begin position="172"/>
        <end position="184"/>
    </location>
</feature>
<dbReference type="OrthoDB" id="10497647at2759"/>
<accession>A0A409YVW0</accession>
<feature type="coiled-coil region" evidence="1">
    <location>
        <begin position="72"/>
        <end position="137"/>
    </location>
</feature>
<feature type="compositionally biased region" description="Polar residues" evidence="2">
    <location>
        <begin position="46"/>
        <end position="55"/>
    </location>
</feature>
<feature type="compositionally biased region" description="Polar residues" evidence="2">
    <location>
        <begin position="206"/>
        <end position="223"/>
    </location>
</feature>
<keyword evidence="4" id="KW-1185">Reference proteome</keyword>